<evidence type="ECO:0000313" key="1">
    <source>
        <dbReference type="EMBL" id="ETO18221.1"/>
    </source>
</evidence>
<dbReference type="EMBL" id="ASPP01015309">
    <property type="protein sequence ID" value="ETO18221.1"/>
    <property type="molecule type" value="Genomic_DNA"/>
</dbReference>
<evidence type="ECO:0000313" key="2">
    <source>
        <dbReference type="Proteomes" id="UP000023152"/>
    </source>
</evidence>
<feature type="non-terminal residue" evidence="1">
    <location>
        <position position="278"/>
    </location>
</feature>
<protein>
    <submittedName>
        <fullName evidence="1">Uncharacterized protein</fullName>
    </submittedName>
</protein>
<keyword evidence="2" id="KW-1185">Reference proteome</keyword>
<sequence>MNDQKRHCDISFPDVVVLFKNALDSNFPLSRLSDYLKLIKHLLDGKKVEENLSVFLTVFVLPILELKTYIRIYFVLLVLIYDKNFICKFYFVVQLWRTVMETTGEVLLTMWCKKSNKTENIKTILDKLHLRDPKSIGSLTEERFLEHVSLLLYPFTHSPQEFKLVFEHLQSDETHVSVRQAVISHWWHVLVSRKAKSECSECIKECVVQMASTYSSNNHEKESKSDEVTNAEKKMEDNISYGIKYAISAYWLTLANPITEIEILLDSRPLLCLQALTK</sequence>
<comment type="caution">
    <text evidence="1">The sequence shown here is derived from an EMBL/GenBank/DDBJ whole genome shotgun (WGS) entry which is preliminary data.</text>
</comment>
<organism evidence="1 2">
    <name type="scientific">Reticulomyxa filosa</name>
    <dbReference type="NCBI Taxonomy" id="46433"/>
    <lineage>
        <taxon>Eukaryota</taxon>
        <taxon>Sar</taxon>
        <taxon>Rhizaria</taxon>
        <taxon>Retaria</taxon>
        <taxon>Foraminifera</taxon>
        <taxon>Monothalamids</taxon>
        <taxon>Reticulomyxidae</taxon>
        <taxon>Reticulomyxa</taxon>
    </lineage>
</organism>
<name>X6MX56_RETFI</name>
<reference evidence="1 2" key="1">
    <citation type="journal article" date="2013" name="Curr. Biol.">
        <title>The Genome of the Foraminiferan Reticulomyxa filosa.</title>
        <authorList>
            <person name="Glockner G."/>
            <person name="Hulsmann N."/>
            <person name="Schleicher M."/>
            <person name="Noegel A.A."/>
            <person name="Eichinger L."/>
            <person name="Gallinger C."/>
            <person name="Pawlowski J."/>
            <person name="Sierra R."/>
            <person name="Euteneuer U."/>
            <person name="Pillet L."/>
            <person name="Moustafa A."/>
            <person name="Platzer M."/>
            <person name="Groth M."/>
            <person name="Szafranski K."/>
            <person name="Schliwa M."/>
        </authorList>
    </citation>
    <scope>NUCLEOTIDE SEQUENCE [LARGE SCALE GENOMIC DNA]</scope>
</reference>
<dbReference type="Proteomes" id="UP000023152">
    <property type="component" value="Unassembled WGS sequence"/>
</dbReference>
<accession>X6MX56</accession>
<proteinExistence type="predicted"/>
<dbReference type="AlphaFoldDB" id="X6MX56"/>
<gene>
    <name evidence="1" type="ORF">RFI_19053</name>
</gene>